<dbReference type="PANTHER" id="PTHR12953">
    <property type="entry name" value="MEMBRANE PROTEIN CH1 RELATED"/>
    <property type="match status" value="1"/>
</dbReference>
<feature type="region of interest" description="Disordered" evidence="12">
    <location>
        <begin position="32"/>
        <end position="138"/>
    </location>
</feature>
<feature type="compositionally biased region" description="Low complexity" evidence="12">
    <location>
        <begin position="440"/>
        <end position="449"/>
    </location>
</feature>
<keyword evidence="6 13" id="KW-0472">Membrane</keyword>
<accession>A0AAD5TD51</accession>
<evidence type="ECO:0000256" key="13">
    <source>
        <dbReference type="SAM" id="Phobius"/>
    </source>
</evidence>
<name>A0AAD5TD51_9FUNG</name>
<feature type="region of interest" description="Disordered" evidence="12">
    <location>
        <begin position="630"/>
        <end position="668"/>
    </location>
</feature>
<keyword evidence="16" id="KW-1185">Reference proteome</keyword>
<evidence type="ECO:0000256" key="6">
    <source>
        <dbReference type="ARBA" id="ARBA00023136"/>
    </source>
</evidence>
<comment type="subcellular location">
    <subcellularLocation>
        <location evidence="1">Endoplasmic reticulum membrane</location>
        <topology evidence="1">Single-pass type I membrane protein</topology>
    </subcellularLocation>
</comment>
<dbReference type="SUPFAM" id="SSF49785">
    <property type="entry name" value="Galactose-binding domain-like"/>
    <property type="match status" value="1"/>
</dbReference>
<dbReference type="EMBL" id="JADGJQ010000079">
    <property type="protein sequence ID" value="KAJ3172315.1"/>
    <property type="molecule type" value="Genomic_DNA"/>
</dbReference>
<feature type="compositionally biased region" description="Polar residues" evidence="12">
    <location>
        <begin position="112"/>
        <end position="138"/>
    </location>
</feature>
<evidence type="ECO:0000259" key="14">
    <source>
        <dbReference type="PROSITE" id="PS51469"/>
    </source>
</evidence>
<sequence>MLRFELESPWTAESRRGKSTDFCYRSKAAPPAFSASVKRKSRIPSSVTPATSVDISQIPPPSSHSVSPDSKLPTATVSLSETSTNLRSLSKPSTSEVASATSMPAPSAASTVTIPSASDASHQDSGITPASETASSTLAKPYQLQNPLSVSPKKFKERFNFASFDCGALILAHNPEANSATSILHNSKDAYMLNKCEAKRFVTVELCDEILVDTIMLANFEFFSSMFKDFQVHVSNRYPPKDNRWTLLGDFRAKNVRDFQYFKVGNPRTWARYLRVSLVSEYGHEYYCPISMLKVYGTTMMEEVKAEEDKQSAETTLLTSDEPVTLPSRGKEARESRASGFLPSTSHQRKSPMPLIGSLKKSWSQNPAGIEFVDAFGTTPLPVFSRSEVQSASSSKDILLPQQFYAATNADPLGRLPESPRAQPSVADRDALANAIGESAGAPAAAEPGQDSPSSSAHTNGGGTQESFFKTILKRINLLERNATIANMFLEEQSKALNDVFRQSLSREQERFDALLDHFNNTLYHIFTDLHMEYTKSWVMIMADVESEQQRADAKIAEVNRLMQTLDKQMSRQLAAQSLMLVAAVLGGWILCSLFHVLFTGRLMPASTPVGVSTGLTDVNSDLVSSPTADHGAEFFPSNTNEEEMVPAPSISFEETTSLVTPQASPMK</sequence>
<keyword evidence="2 13" id="KW-0812">Transmembrane</keyword>
<feature type="coiled-coil region" evidence="11">
    <location>
        <begin position="542"/>
        <end position="569"/>
    </location>
</feature>
<evidence type="ECO:0000256" key="11">
    <source>
        <dbReference type="SAM" id="Coils"/>
    </source>
</evidence>
<dbReference type="InterPro" id="IPR012919">
    <property type="entry name" value="SUN_dom"/>
</dbReference>
<evidence type="ECO:0000256" key="4">
    <source>
        <dbReference type="ARBA" id="ARBA00022824"/>
    </source>
</evidence>
<keyword evidence="5 13" id="KW-1133">Transmembrane helix</keyword>
<feature type="compositionally biased region" description="Polar residues" evidence="12">
    <location>
        <begin position="43"/>
        <end position="55"/>
    </location>
</feature>
<evidence type="ECO:0000256" key="7">
    <source>
        <dbReference type="ARBA" id="ARBA00023180"/>
    </source>
</evidence>
<keyword evidence="7" id="KW-0325">Glycoprotein</keyword>
<protein>
    <recommendedName>
        <fullName evidence="10">SUN-like protein 1</fullName>
    </recommendedName>
</protein>
<comment type="subunit">
    <text evidence="9">Interacts with EMP65.</text>
</comment>
<evidence type="ECO:0000256" key="1">
    <source>
        <dbReference type="ARBA" id="ARBA00004115"/>
    </source>
</evidence>
<comment type="similarity">
    <text evidence="8">Belongs to the SLP1 family.</text>
</comment>
<dbReference type="PANTHER" id="PTHR12953:SF0">
    <property type="entry name" value="SUN DOMAIN-CONTAINING OSSIFICATION FACTOR"/>
    <property type="match status" value="1"/>
</dbReference>
<organism evidence="15 16">
    <name type="scientific">Geranomyces variabilis</name>
    <dbReference type="NCBI Taxonomy" id="109894"/>
    <lineage>
        <taxon>Eukaryota</taxon>
        <taxon>Fungi</taxon>
        <taxon>Fungi incertae sedis</taxon>
        <taxon>Chytridiomycota</taxon>
        <taxon>Chytridiomycota incertae sedis</taxon>
        <taxon>Chytridiomycetes</taxon>
        <taxon>Spizellomycetales</taxon>
        <taxon>Powellomycetaceae</taxon>
        <taxon>Geranomyces</taxon>
    </lineage>
</organism>
<feature type="compositionally biased region" description="Polar residues" evidence="12">
    <location>
        <begin position="653"/>
        <end position="668"/>
    </location>
</feature>
<dbReference type="Proteomes" id="UP001212152">
    <property type="component" value="Unassembled WGS sequence"/>
</dbReference>
<feature type="domain" description="SUN" evidence="14">
    <location>
        <begin position="130"/>
        <end position="300"/>
    </location>
</feature>
<evidence type="ECO:0000256" key="2">
    <source>
        <dbReference type="ARBA" id="ARBA00022692"/>
    </source>
</evidence>
<dbReference type="FunFam" id="2.60.120.260:FF:000099">
    <property type="entry name" value="Uncharacterized protein, isoform C"/>
    <property type="match status" value="1"/>
</dbReference>
<evidence type="ECO:0000256" key="12">
    <source>
        <dbReference type="SAM" id="MobiDB-lite"/>
    </source>
</evidence>
<dbReference type="Gene3D" id="2.60.120.260">
    <property type="entry name" value="Galactose-binding domain-like"/>
    <property type="match status" value="1"/>
</dbReference>
<proteinExistence type="inferred from homology"/>
<gene>
    <name evidence="15" type="ORF">HDU87_007910</name>
</gene>
<feature type="compositionally biased region" description="Low complexity" evidence="12">
    <location>
        <begin position="63"/>
        <end position="73"/>
    </location>
</feature>
<feature type="compositionally biased region" description="Polar residues" evidence="12">
    <location>
        <begin position="75"/>
        <end position="97"/>
    </location>
</feature>
<evidence type="ECO:0000256" key="10">
    <source>
        <dbReference type="ARBA" id="ARBA00075366"/>
    </source>
</evidence>
<dbReference type="GO" id="GO:0005789">
    <property type="term" value="C:endoplasmic reticulum membrane"/>
    <property type="evidence" value="ECO:0007669"/>
    <property type="project" value="UniProtKB-SubCell"/>
</dbReference>
<feature type="region of interest" description="Disordered" evidence="12">
    <location>
        <begin position="440"/>
        <end position="463"/>
    </location>
</feature>
<evidence type="ECO:0000256" key="3">
    <source>
        <dbReference type="ARBA" id="ARBA00022729"/>
    </source>
</evidence>
<evidence type="ECO:0000313" key="15">
    <source>
        <dbReference type="EMBL" id="KAJ3172315.1"/>
    </source>
</evidence>
<feature type="compositionally biased region" description="Low complexity" evidence="12">
    <location>
        <begin position="98"/>
        <end position="111"/>
    </location>
</feature>
<keyword evidence="3" id="KW-0732">Signal</keyword>
<evidence type="ECO:0000256" key="8">
    <source>
        <dbReference type="ARBA" id="ARBA00061226"/>
    </source>
</evidence>
<dbReference type="PROSITE" id="PS51469">
    <property type="entry name" value="SUN"/>
    <property type="match status" value="1"/>
</dbReference>
<dbReference type="InterPro" id="IPR045120">
    <property type="entry name" value="Suco/Slp1-like"/>
</dbReference>
<comment type="caution">
    <text evidence="15">The sequence shown here is derived from an EMBL/GenBank/DDBJ whole genome shotgun (WGS) entry which is preliminary data.</text>
</comment>
<dbReference type="Pfam" id="PF07738">
    <property type="entry name" value="Sad1_UNC"/>
    <property type="match status" value="1"/>
</dbReference>
<keyword evidence="11" id="KW-0175">Coiled coil</keyword>
<feature type="transmembrane region" description="Helical" evidence="13">
    <location>
        <begin position="579"/>
        <end position="599"/>
    </location>
</feature>
<dbReference type="InterPro" id="IPR008979">
    <property type="entry name" value="Galactose-bd-like_sf"/>
</dbReference>
<evidence type="ECO:0000313" key="16">
    <source>
        <dbReference type="Proteomes" id="UP001212152"/>
    </source>
</evidence>
<evidence type="ECO:0000256" key="5">
    <source>
        <dbReference type="ARBA" id="ARBA00022989"/>
    </source>
</evidence>
<keyword evidence="4" id="KW-0256">Endoplasmic reticulum</keyword>
<feature type="region of interest" description="Disordered" evidence="12">
    <location>
        <begin position="307"/>
        <end position="360"/>
    </location>
</feature>
<evidence type="ECO:0000256" key="9">
    <source>
        <dbReference type="ARBA" id="ARBA00064635"/>
    </source>
</evidence>
<reference evidence="15" key="1">
    <citation type="submission" date="2020-05" db="EMBL/GenBank/DDBJ databases">
        <title>Phylogenomic resolution of chytrid fungi.</title>
        <authorList>
            <person name="Stajich J.E."/>
            <person name="Amses K."/>
            <person name="Simmons R."/>
            <person name="Seto K."/>
            <person name="Myers J."/>
            <person name="Bonds A."/>
            <person name="Quandt C.A."/>
            <person name="Barry K."/>
            <person name="Liu P."/>
            <person name="Grigoriev I."/>
            <person name="Longcore J.E."/>
            <person name="James T.Y."/>
        </authorList>
    </citation>
    <scope>NUCLEOTIDE SEQUENCE</scope>
    <source>
        <strain evidence="15">JEL0379</strain>
    </source>
</reference>
<dbReference type="AlphaFoldDB" id="A0AAD5TD51"/>
<dbReference type="GO" id="GO:0034975">
    <property type="term" value="P:protein folding in endoplasmic reticulum"/>
    <property type="evidence" value="ECO:0007669"/>
    <property type="project" value="TreeGrafter"/>
</dbReference>